<dbReference type="InterPro" id="IPR055635">
    <property type="entry name" value="DUF7211"/>
</dbReference>
<dbReference type="GeneID" id="55624349"/>
<evidence type="ECO:0000313" key="2">
    <source>
        <dbReference type="Proteomes" id="UP000423529"/>
    </source>
</evidence>
<reference evidence="1 2" key="1">
    <citation type="submission" date="2019-10" db="EMBL/GenBank/DDBJ databases">
        <authorList>
            <person name="Divens A.M."/>
            <person name="Fryberger R.B."/>
            <person name="Garlena R.A."/>
            <person name="Russell D.A."/>
            <person name="Pope W.H."/>
            <person name="Jacobs-Sera D."/>
            <person name="Hatfull G.F."/>
        </authorList>
    </citation>
    <scope>NUCLEOTIDE SEQUENCE [LARGE SCALE GENOMIC DNA]</scope>
</reference>
<protein>
    <submittedName>
        <fullName evidence="1">Uncharacterized protein</fullName>
    </submittedName>
</protein>
<dbReference type="EMBL" id="MN585982">
    <property type="protein sequence ID" value="QGJ89049.1"/>
    <property type="molecule type" value="Genomic_DNA"/>
</dbReference>
<accession>A0A649VA90</accession>
<organism evidence="1 2">
    <name type="scientific">Gordonia phage Untouchable</name>
    <dbReference type="NCBI Taxonomy" id="2656542"/>
    <lineage>
        <taxon>Viruses</taxon>
        <taxon>Duplodnaviria</taxon>
        <taxon>Heunggongvirae</taxon>
        <taxon>Uroviricota</taxon>
        <taxon>Caudoviricetes</taxon>
        <taxon>Deejayvirinae</taxon>
        <taxon>Kenoshavirus</taxon>
        <taxon>Kenoshavirus untouchable</taxon>
    </lineage>
</organism>
<dbReference type="Proteomes" id="UP000423529">
    <property type="component" value="Segment"/>
</dbReference>
<keyword evidence="2" id="KW-1185">Reference proteome</keyword>
<dbReference type="Pfam" id="PF23847">
    <property type="entry name" value="DUF7211"/>
    <property type="match status" value="1"/>
</dbReference>
<proteinExistence type="predicted"/>
<gene>
    <name evidence="1" type="primary">4</name>
    <name evidence="1" type="ORF">PBI_UNTOUCHABLE_4</name>
</gene>
<evidence type="ECO:0000313" key="1">
    <source>
        <dbReference type="EMBL" id="QGJ89049.1"/>
    </source>
</evidence>
<dbReference type="KEGG" id="vg:55624349"/>
<dbReference type="RefSeq" id="YP_009853663.1">
    <property type="nucleotide sequence ID" value="NC_048823.1"/>
</dbReference>
<sequence length="271" mass="30318">MSSALLAFLEHHGVKGMKWGVRKERKAIISNMTAASNEIRARQDAHRWQSSMDAKTYASLSDKDIVVGKDAVLRRTTKNLDGDLMSDHTYLSINDADAARYRGLLPAAMTGVRKNYEQHYESTYEATGQLKSPSEKKRVDAYIALMDKPAIELADGSKLTGRDYLRDIGLGDVVDTMDSKELTLTYYGQLVANQGIRNDPINTAYFNEIKSRGYNALVDDNDRGIYSETPLVVLNQVESVKRVGVRQLTDADIHEAQGSLRPPDRLARNNY</sequence>
<name>A0A649VA90_9CAUD</name>